<evidence type="ECO:0000313" key="3">
    <source>
        <dbReference type="Proteomes" id="UP001230504"/>
    </source>
</evidence>
<proteinExistence type="predicted"/>
<keyword evidence="1" id="KW-0812">Transmembrane</keyword>
<dbReference type="EMBL" id="JAHLJV010000076">
    <property type="protein sequence ID" value="KAK1574419.1"/>
    <property type="molecule type" value="Genomic_DNA"/>
</dbReference>
<evidence type="ECO:0000313" key="2">
    <source>
        <dbReference type="EMBL" id="KAK1574419.1"/>
    </source>
</evidence>
<keyword evidence="1" id="KW-1133">Transmembrane helix</keyword>
<name>A0AAD8PQA2_9PEZI</name>
<comment type="caution">
    <text evidence="2">The sequence shown here is derived from an EMBL/GenBank/DDBJ whole genome shotgun (WGS) entry which is preliminary data.</text>
</comment>
<dbReference type="AlphaFoldDB" id="A0AAD8PQA2"/>
<organism evidence="2 3">
    <name type="scientific">Colletotrichum navitas</name>
    <dbReference type="NCBI Taxonomy" id="681940"/>
    <lineage>
        <taxon>Eukaryota</taxon>
        <taxon>Fungi</taxon>
        <taxon>Dikarya</taxon>
        <taxon>Ascomycota</taxon>
        <taxon>Pezizomycotina</taxon>
        <taxon>Sordariomycetes</taxon>
        <taxon>Hypocreomycetidae</taxon>
        <taxon>Glomerellales</taxon>
        <taxon>Glomerellaceae</taxon>
        <taxon>Colletotrichum</taxon>
        <taxon>Colletotrichum graminicola species complex</taxon>
    </lineage>
</organism>
<reference evidence="2" key="1">
    <citation type="submission" date="2021-06" db="EMBL/GenBank/DDBJ databases">
        <title>Comparative genomics, transcriptomics and evolutionary studies reveal genomic signatures of adaptation to plant cell wall in hemibiotrophic fungi.</title>
        <authorList>
            <consortium name="DOE Joint Genome Institute"/>
            <person name="Baroncelli R."/>
            <person name="Diaz J.F."/>
            <person name="Benocci T."/>
            <person name="Peng M."/>
            <person name="Battaglia E."/>
            <person name="Haridas S."/>
            <person name="Andreopoulos W."/>
            <person name="Labutti K."/>
            <person name="Pangilinan J."/>
            <person name="Floch G.L."/>
            <person name="Makela M.R."/>
            <person name="Henrissat B."/>
            <person name="Grigoriev I.V."/>
            <person name="Crouch J.A."/>
            <person name="De Vries R.P."/>
            <person name="Sukno S.A."/>
            <person name="Thon M.R."/>
        </authorList>
    </citation>
    <scope>NUCLEOTIDE SEQUENCE</scope>
    <source>
        <strain evidence="2">CBS 125086</strain>
    </source>
</reference>
<evidence type="ECO:0000256" key="1">
    <source>
        <dbReference type="SAM" id="Phobius"/>
    </source>
</evidence>
<sequence length="169" mass="19760">MHVRYILLAITSYFSIAFGLCYTNGRQGSYSRNQSILDLGDVCRQLSGKYNRLEAQRVCVTDKIDVSWSFELKMIGAGETREIDIEECMDGMKKELMCKPDRGGVHTYWNWRYKVKPGSRNLCFEPPYWKPIGGYDPQDEPKWYTCHEKYAMPWYCWKDKYGLPGYVGA</sequence>
<protein>
    <submittedName>
        <fullName evidence="2">Uncharacterized protein</fullName>
    </submittedName>
</protein>
<dbReference type="RefSeq" id="XP_060409946.1">
    <property type="nucleotide sequence ID" value="XM_060562328.1"/>
</dbReference>
<dbReference type="GeneID" id="85446568"/>
<keyword evidence="1" id="KW-0472">Membrane</keyword>
<feature type="transmembrane region" description="Helical" evidence="1">
    <location>
        <begin position="6"/>
        <end position="25"/>
    </location>
</feature>
<keyword evidence="3" id="KW-1185">Reference proteome</keyword>
<gene>
    <name evidence="2" type="ORF">LY79DRAFT_639844</name>
</gene>
<dbReference type="Proteomes" id="UP001230504">
    <property type="component" value="Unassembled WGS sequence"/>
</dbReference>
<accession>A0AAD8PQA2</accession>